<sequence length="321" mass="34333">MEHIDQEAIAWFTRINGEPSSADQKNFEVWLNKSPLHNEAYRRIGSRWVDADLPSAMIASEDAAQLSGYLDAIGLVRKRRRARNALAGIAGTLVAALVGFDIWIENPHFLQNLSADFVTARAERQTIVLPDGSSALLDADSAISIDMTSTKRGVKLLRGAAYFDVKSSETPFVVDAGQGETRVTGTAFSVEILGQVVAVNLARGHVIVSSEADGQSAKLEAGQGIGYDNGGLGSVHPVAIDEAMAWQKGRLIFDQARLGDILNQIGRYRSGRIVVVGNGLADQLVSGNLPLEDSDNALASLQATVGFRISRLAGKLVIISP</sequence>
<dbReference type="Pfam" id="PF04773">
    <property type="entry name" value="FecR"/>
    <property type="match status" value="1"/>
</dbReference>
<keyword evidence="1" id="KW-1133">Transmembrane helix</keyword>
<reference evidence="4 5" key="1">
    <citation type="submission" date="2023-07" db="EMBL/GenBank/DDBJ databases">
        <title>Sorghum-associated microbial communities from plants grown in Nebraska, USA.</title>
        <authorList>
            <person name="Schachtman D."/>
        </authorList>
    </citation>
    <scope>NUCLEOTIDE SEQUENCE [LARGE SCALE GENOMIC DNA]</scope>
    <source>
        <strain evidence="4 5">DS1730</strain>
    </source>
</reference>
<dbReference type="InterPro" id="IPR032623">
    <property type="entry name" value="FecR_N"/>
</dbReference>
<feature type="domain" description="FecR protein" evidence="2">
    <location>
        <begin position="117"/>
        <end position="206"/>
    </location>
</feature>
<name>A0ABU1ME77_9HYPH</name>
<dbReference type="InterPro" id="IPR012373">
    <property type="entry name" value="Ferrdict_sens_TM"/>
</dbReference>
<organism evidence="4 5">
    <name type="scientific">Brucella pseudogrignonensis</name>
    <dbReference type="NCBI Taxonomy" id="419475"/>
    <lineage>
        <taxon>Bacteria</taxon>
        <taxon>Pseudomonadati</taxon>
        <taxon>Pseudomonadota</taxon>
        <taxon>Alphaproteobacteria</taxon>
        <taxon>Hyphomicrobiales</taxon>
        <taxon>Brucellaceae</taxon>
        <taxon>Brucella/Ochrobactrum group</taxon>
        <taxon>Brucella</taxon>
    </lineage>
</organism>
<evidence type="ECO:0000259" key="3">
    <source>
        <dbReference type="Pfam" id="PF16220"/>
    </source>
</evidence>
<keyword evidence="1" id="KW-0472">Membrane</keyword>
<dbReference type="Pfam" id="PF16220">
    <property type="entry name" value="DUF4880"/>
    <property type="match status" value="1"/>
</dbReference>
<feature type="transmembrane region" description="Helical" evidence="1">
    <location>
        <begin position="85"/>
        <end position="104"/>
    </location>
</feature>
<accession>A0ABU1ME77</accession>
<keyword evidence="1 4" id="KW-0812">Transmembrane</keyword>
<gene>
    <name evidence="4" type="ORF">J2782_004085</name>
</gene>
<feature type="domain" description="FecR N-terminal" evidence="3">
    <location>
        <begin position="6"/>
        <end position="44"/>
    </location>
</feature>
<dbReference type="PIRSF" id="PIRSF018266">
    <property type="entry name" value="FecR"/>
    <property type="match status" value="1"/>
</dbReference>
<dbReference type="Gene3D" id="3.55.50.30">
    <property type="match status" value="1"/>
</dbReference>
<evidence type="ECO:0000313" key="5">
    <source>
        <dbReference type="Proteomes" id="UP001184614"/>
    </source>
</evidence>
<dbReference type="Proteomes" id="UP001184614">
    <property type="component" value="Unassembled WGS sequence"/>
</dbReference>
<dbReference type="PANTHER" id="PTHR30273">
    <property type="entry name" value="PERIPLASMIC SIGNAL SENSOR AND SIGMA FACTOR ACTIVATOR FECR-RELATED"/>
    <property type="match status" value="1"/>
</dbReference>
<dbReference type="EMBL" id="JAVDQT010000010">
    <property type="protein sequence ID" value="MDR6434334.1"/>
    <property type="molecule type" value="Genomic_DNA"/>
</dbReference>
<proteinExistence type="predicted"/>
<protein>
    <submittedName>
        <fullName evidence="4">Transmembrane sensor</fullName>
    </submittedName>
</protein>
<dbReference type="InterPro" id="IPR006860">
    <property type="entry name" value="FecR"/>
</dbReference>
<keyword evidence="5" id="KW-1185">Reference proteome</keyword>
<dbReference type="PANTHER" id="PTHR30273:SF2">
    <property type="entry name" value="PROTEIN FECR"/>
    <property type="match status" value="1"/>
</dbReference>
<evidence type="ECO:0000313" key="4">
    <source>
        <dbReference type="EMBL" id="MDR6434334.1"/>
    </source>
</evidence>
<dbReference type="Gene3D" id="2.60.120.1440">
    <property type="match status" value="1"/>
</dbReference>
<comment type="caution">
    <text evidence="4">The sequence shown here is derived from an EMBL/GenBank/DDBJ whole genome shotgun (WGS) entry which is preliminary data.</text>
</comment>
<evidence type="ECO:0000259" key="2">
    <source>
        <dbReference type="Pfam" id="PF04773"/>
    </source>
</evidence>
<evidence type="ECO:0000256" key="1">
    <source>
        <dbReference type="SAM" id="Phobius"/>
    </source>
</evidence>